<feature type="region of interest" description="Disordered" evidence="18">
    <location>
        <begin position="989"/>
        <end position="1024"/>
    </location>
</feature>
<dbReference type="InterPro" id="IPR039606">
    <property type="entry name" value="Phytol/farnesol_kinase"/>
</dbReference>
<evidence type="ECO:0000256" key="9">
    <source>
        <dbReference type="ARBA" id="ARBA00022777"/>
    </source>
</evidence>
<feature type="region of interest" description="Disordered" evidence="18">
    <location>
        <begin position="872"/>
        <end position="905"/>
    </location>
</feature>
<keyword evidence="8 17" id="KW-0863">Zinc-finger</keyword>
<feature type="domain" description="MYND-type" evidence="19">
    <location>
        <begin position="1124"/>
        <end position="1166"/>
    </location>
</feature>
<evidence type="ECO:0000256" key="16">
    <source>
        <dbReference type="ARBA" id="ARBA00048889"/>
    </source>
</evidence>
<evidence type="ECO:0000256" key="7">
    <source>
        <dbReference type="ARBA" id="ARBA00022723"/>
    </source>
</evidence>
<dbReference type="PROSITE" id="PS50865">
    <property type="entry name" value="ZF_MYND_2"/>
    <property type="match status" value="1"/>
</dbReference>
<keyword evidence="11" id="KW-0809">Transit peptide</keyword>
<comment type="pathway">
    <text evidence="14">Cofactor biosynthesis; tocopherol biosynthesis.</text>
</comment>
<evidence type="ECO:0000259" key="19">
    <source>
        <dbReference type="PROSITE" id="PS50865"/>
    </source>
</evidence>
<dbReference type="GO" id="GO:0008270">
    <property type="term" value="F:zinc ion binding"/>
    <property type="evidence" value="ECO:0007669"/>
    <property type="project" value="UniProtKB-KW"/>
</dbReference>
<dbReference type="GO" id="GO:0016020">
    <property type="term" value="C:membrane"/>
    <property type="evidence" value="ECO:0007669"/>
    <property type="project" value="UniProtKB-SubCell"/>
</dbReference>
<sequence>MPTRGSRRGSGIRMAVPSQPAALIPRKTTQALRSLRIGAEKFLLCNQQLRQARSESPGDGSAADEVAGLIQDVCGLLLDSSNSDLAAAVAVDMIQDDVIRTAVLQIYAVTRPAHQANQQQARDTVYSGDNGEPVDSLVPSTNEIIHSSLPFLMFAVLPLWQTASFRNPPPSPSRWPPTVISGFVRLLLRMQSFKPISQRLAAGVAEARELLRELATGEAESDAGGTVEGAAAVAAVVSPAAEAAAPTAAPEPASPWRRANAEELVDLLVSELTRSSRFVRAFVCFANQPDALLHDECDIRQHQSPRGGGGGGGDILVSYIADLAGALADSHILEHTARAAVTTLELELELLGATAAAGETGEAAGGAAGKAAGGGAAGETLQHDTVEDAIRGCIDLLDGLRKVYKFLTFKDRAGSVAGPAPFLPLLRQALSGPCVQYLVLAAAVAVLCAADGGPSYGMQPGLLRRLQCLATAADGEAAREQQQQQLSPVVHLLPERALGSLDFILAAAFHGDLFGPQTSRRGVLELVRRVGRLAVASARFWGGQQVEEEQQRFVMREDVVCTFATGALDSAMEILKRGCGSAAAGAGAARRWQEAAVDRWRLAADIVEHVDWRQDPKHVIMLAQHLRPQELTEADGGEKEGEGPVSLEPPPPDLEAALAGGLLPCLERLLRRAGRDPGGSGNEVHLLQALLQDQEFPLVQLLTHADPRQAVAFVVSLHKVMLRQSFIVEQFLKQEGRGGGSGGASSSSSSGVPNEHVAFAFTSALYCELLCEGSCKLRASAEWSLDVPSGGTGDSSAGGTTAPTATLRRLGLVMMAMLPLGLPAVSATLANMTQVPISGGAAGACIASETLGMLTVALQWIHILAAGGHTTAPRGPDAASGGGDGSNEVLAAGGGDDGSSARAAAGDEGWQSSVLRRTNPLHLLGVALRVEKRLRLTLLRYRAEAPDIPARLQLLAKCLCLVAEVLPSEVREAARRGAVVEASAMEAAARGAGSSSASGDGGSDPGGRRHERSRRRGAGAAPVAAADIAPATDPALPLSYWPPELVRSLAGDLRASGLDDRTAVELEVLAGRLVRWGAGEQGSEGSYTVAVAARLSTVEVGVLHALASPAEVAAVLRTCANPACVNLEGDSEAGLRLAACGRCGAAWYCCRGCQTAHWRTGHRAECGAGAAAAAAGGARARAATGLAEGD</sequence>
<keyword evidence="7" id="KW-0479">Metal-binding</keyword>
<gene>
    <name evidence="20" type="primary">PLEST006004</name>
    <name evidence="20" type="ORF">PLESTB_000402100</name>
</gene>
<dbReference type="OrthoDB" id="551166at2759"/>
<keyword evidence="6" id="KW-0812">Transmembrane</keyword>
<evidence type="ECO:0000256" key="11">
    <source>
        <dbReference type="ARBA" id="ARBA00022946"/>
    </source>
</evidence>
<comment type="subcellular location">
    <subcellularLocation>
        <location evidence="1">Plastid</location>
        <location evidence="1">Chloroplast membrane</location>
        <topology evidence="1">Multi-pass membrane protein</topology>
    </subcellularLocation>
</comment>
<feature type="compositionally biased region" description="Low complexity" evidence="18">
    <location>
        <begin position="989"/>
        <end position="998"/>
    </location>
</feature>
<dbReference type="SUPFAM" id="SSF144232">
    <property type="entry name" value="HIT/MYND zinc finger-like"/>
    <property type="match status" value="1"/>
</dbReference>
<evidence type="ECO:0000256" key="17">
    <source>
        <dbReference type="PROSITE-ProRule" id="PRU00134"/>
    </source>
</evidence>
<organism evidence="20 21">
    <name type="scientific">Pleodorina starrii</name>
    <dbReference type="NCBI Taxonomy" id="330485"/>
    <lineage>
        <taxon>Eukaryota</taxon>
        <taxon>Viridiplantae</taxon>
        <taxon>Chlorophyta</taxon>
        <taxon>core chlorophytes</taxon>
        <taxon>Chlorophyceae</taxon>
        <taxon>CS clade</taxon>
        <taxon>Chlamydomonadales</taxon>
        <taxon>Volvocaceae</taxon>
        <taxon>Pleodorina</taxon>
    </lineage>
</organism>
<keyword evidence="9" id="KW-0418">Kinase</keyword>
<evidence type="ECO:0000256" key="3">
    <source>
        <dbReference type="ARBA" id="ARBA00022528"/>
    </source>
</evidence>
<dbReference type="EC" id="2.7.1.182" evidence="15"/>
<reference evidence="20 21" key="1">
    <citation type="journal article" date="2023" name="Commun. Biol.">
        <title>Reorganization of the ancestral sex-determining regions during the evolution of trioecy in Pleodorina starrii.</title>
        <authorList>
            <person name="Takahashi K."/>
            <person name="Suzuki S."/>
            <person name="Kawai-Toyooka H."/>
            <person name="Yamamoto K."/>
            <person name="Hamaji T."/>
            <person name="Ootsuki R."/>
            <person name="Yamaguchi H."/>
            <person name="Kawachi M."/>
            <person name="Higashiyama T."/>
            <person name="Nozaki H."/>
        </authorList>
    </citation>
    <scope>NUCLEOTIDE SEQUENCE [LARGE SCALE GENOMIC DNA]</scope>
    <source>
        <strain evidence="20 21">NIES-4479</strain>
    </source>
</reference>
<dbReference type="PANTHER" id="PTHR32523:SF8">
    <property type="entry name" value="DOLICHOL KINASE"/>
    <property type="match status" value="1"/>
</dbReference>
<keyword evidence="5" id="KW-0808">Transferase</keyword>
<evidence type="ECO:0000256" key="2">
    <source>
        <dbReference type="ARBA" id="ARBA00010794"/>
    </source>
</evidence>
<dbReference type="InterPro" id="IPR002893">
    <property type="entry name" value="Znf_MYND"/>
</dbReference>
<dbReference type="Pfam" id="PF01753">
    <property type="entry name" value="zf-MYND"/>
    <property type="match status" value="1"/>
</dbReference>
<evidence type="ECO:0000256" key="13">
    <source>
        <dbReference type="ARBA" id="ARBA00023136"/>
    </source>
</evidence>
<dbReference type="Proteomes" id="UP001165080">
    <property type="component" value="Unassembled WGS sequence"/>
</dbReference>
<accession>A0A9W6EZI4</accession>
<evidence type="ECO:0000256" key="4">
    <source>
        <dbReference type="ARBA" id="ARBA00022640"/>
    </source>
</evidence>
<dbReference type="GO" id="GO:0010276">
    <property type="term" value="F:phytol kinase activity"/>
    <property type="evidence" value="ECO:0007669"/>
    <property type="project" value="UniProtKB-EC"/>
</dbReference>
<evidence type="ECO:0000256" key="10">
    <source>
        <dbReference type="ARBA" id="ARBA00022833"/>
    </source>
</evidence>
<evidence type="ECO:0000313" key="21">
    <source>
        <dbReference type="Proteomes" id="UP001165080"/>
    </source>
</evidence>
<comment type="caution">
    <text evidence="20">The sequence shown here is derived from an EMBL/GenBank/DDBJ whole genome shotgun (WGS) entry which is preliminary data.</text>
</comment>
<dbReference type="GO" id="GO:0009507">
    <property type="term" value="C:chloroplast"/>
    <property type="evidence" value="ECO:0007669"/>
    <property type="project" value="UniProtKB-SubCell"/>
</dbReference>
<keyword evidence="10" id="KW-0862">Zinc</keyword>
<keyword evidence="21" id="KW-1185">Reference proteome</keyword>
<proteinExistence type="inferred from homology"/>
<keyword evidence="12" id="KW-1133">Transmembrane helix</keyword>
<protein>
    <recommendedName>
        <fullName evidence="15">phytol kinase</fullName>
        <ecNumber evidence="15">2.7.1.182</ecNumber>
    </recommendedName>
</protein>
<comment type="similarity">
    <text evidence="2">Belongs to the polyprenol kinase family.</text>
</comment>
<evidence type="ECO:0000256" key="6">
    <source>
        <dbReference type="ARBA" id="ARBA00022692"/>
    </source>
</evidence>
<evidence type="ECO:0000256" key="15">
    <source>
        <dbReference type="ARBA" id="ARBA00039024"/>
    </source>
</evidence>
<dbReference type="EMBL" id="BRXU01000003">
    <property type="protein sequence ID" value="GLC50639.1"/>
    <property type="molecule type" value="Genomic_DNA"/>
</dbReference>
<keyword evidence="4" id="KW-0934">Plastid</keyword>
<keyword evidence="3" id="KW-0150">Chloroplast</keyword>
<dbReference type="Gene3D" id="6.10.140.2220">
    <property type="match status" value="1"/>
</dbReference>
<evidence type="ECO:0000256" key="5">
    <source>
        <dbReference type="ARBA" id="ARBA00022679"/>
    </source>
</evidence>
<evidence type="ECO:0000313" key="20">
    <source>
        <dbReference type="EMBL" id="GLC50639.1"/>
    </source>
</evidence>
<name>A0A9W6EZI4_9CHLO</name>
<evidence type="ECO:0000256" key="1">
    <source>
        <dbReference type="ARBA" id="ARBA00004508"/>
    </source>
</evidence>
<evidence type="ECO:0000256" key="18">
    <source>
        <dbReference type="SAM" id="MobiDB-lite"/>
    </source>
</evidence>
<dbReference type="PANTHER" id="PTHR32523">
    <property type="entry name" value="PHYTOL KINASE 1, CHLOROPLASTIC"/>
    <property type="match status" value="1"/>
</dbReference>
<evidence type="ECO:0000256" key="14">
    <source>
        <dbReference type="ARBA" id="ARBA00024015"/>
    </source>
</evidence>
<evidence type="ECO:0000256" key="8">
    <source>
        <dbReference type="ARBA" id="ARBA00022771"/>
    </source>
</evidence>
<keyword evidence="13" id="KW-0472">Membrane</keyword>
<evidence type="ECO:0000256" key="12">
    <source>
        <dbReference type="ARBA" id="ARBA00022989"/>
    </source>
</evidence>
<comment type="catalytic activity">
    <reaction evidence="16">
        <text>phytol + CTP = phytyl phosphate + CDP + H(+)</text>
        <dbReference type="Rhea" id="RHEA:38055"/>
        <dbReference type="ChEBI" id="CHEBI:15378"/>
        <dbReference type="ChEBI" id="CHEBI:17327"/>
        <dbReference type="ChEBI" id="CHEBI:37563"/>
        <dbReference type="ChEBI" id="CHEBI:58069"/>
        <dbReference type="ChEBI" id="CHEBI:75483"/>
        <dbReference type="EC" id="2.7.1.182"/>
    </reaction>
</comment>
<dbReference type="AlphaFoldDB" id="A0A9W6EZI4"/>